<protein>
    <submittedName>
        <fullName evidence="1">Uncharacterized protein</fullName>
    </submittedName>
</protein>
<dbReference type="EMBL" id="JABWRE010000032">
    <property type="protein sequence ID" value="MBC3443880.1"/>
    <property type="molecule type" value="Genomic_DNA"/>
</dbReference>
<gene>
    <name evidence="2" type="ORF">HU737_025145</name>
    <name evidence="1" type="ORF">HU737_24585</name>
</gene>
<dbReference type="RefSeq" id="WP_186557520.1">
    <property type="nucleotide sequence ID" value="NZ_JABWRE020000001.1"/>
</dbReference>
<comment type="caution">
    <text evidence="1">The sequence shown here is derived from an EMBL/GenBank/DDBJ whole genome shotgun (WGS) entry which is preliminary data.</text>
</comment>
<accession>A0A923G451</accession>
<reference evidence="1" key="1">
    <citation type="journal article" date="2020" name="Microorganisms">
        <title>Reliable Identification of Environmental Pseudomonas Isolates Using the rpoD Gene.</title>
        <authorList>
            <consortium name="The Broad Institute Genome Sequencing Platform"/>
            <person name="Girard L."/>
            <person name="Lood C."/>
            <person name="Rokni-Zadeh H."/>
            <person name="van Noort V."/>
            <person name="Lavigne R."/>
            <person name="De Mot R."/>
        </authorList>
    </citation>
    <scope>NUCLEOTIDE SEQUENCE</scope>
    <source>
        <strain evidence="1">SWRI10</strain>
    </source>
</reference>
<evidence type="ECO:0000313" key="1">
    <source>
        <dbReference type="EMBL" id="MBC3443880.1"/>
    </source>
</evidence>
<evidence type="ECO:0000313" key="2">
    <source>
        <dbReference type="EMBL" id="MBV4539250.1"/>
    </source>
</evidence>
<reference evidence="2" key="3">
    <citation type="submission" date="2021-06" db="EMBL/GenBank/DDBJ databases">
        <title>Updating the genus Pseudomonas: Description of 43 new species and partition of the Pseudomonas putida group.</title>
        <authorList>
            <person name="Girard L."/>
            <person name="Lood C."/>
            <person name="Vandamme P."/>
            <person name="Rokni-Zadeh H."/>
            <person name="Van Noort V."/>
            <person name="Hofte M."/>
            <person name="Lavigne R."/>
            <person name="De Mot R."/>
        </authorList>
    </citation>
    <scope>NUCLEOTIDE SEQUENCE</scope>
    <source>
        <strain evidence="2">SWRI10</strain>
    </source>
</reference>
<sequence length="140" mass="16581">MNNELYKELECALKKLNIKIEKPINSEKNTLVRSIEKKYIRGNPRAWWTSMQRQPKIYEQPDSRGHLKILQIAPKTHEDVWLIADEDNEEKIILGLPIELIPSVLEECYYFEYYITPKDLSWLLAENDHGDLLLIIDDNK</sequence>
<proteinExistence type="predicted"/>
<dbReference type="AlphaFoldDB" id="A0A923G451"/>
<dbReference type="Pfam" id="PF20541">
    <property type="entry name" value="DUF6756"/>
    <property type="match status" value="1"/>
</dbReference>
<dbReference type="Proteomes" id="UP000599879">
    <property type="component" value="Unassembled WGS sequence"/>
</dbReference>
<organism evidence="1">
    <name type="scientific">Pseudomonas urmiensis</name>
    <dbReference type="NCBI Taxonomy" id="2745493"/>
    <lineage>
        <taxon>Bacteria</taxon>
        <taxon>Pseudomonadati</taxon>
        <taxon>Pseudomonadota</taxon>
        <taxon>Gammaproteobacteria</taxon>
        <taxon>Pseudomonadales</taxon>
        <taxon>Pseudomonadaceae</taxon>
        <taxon>Pseudomonas</taxon>
    </lineage>
</organism>
<dbReference type="EMBL" id="JABWRE020000001">
    <property type="protein sequence ID" value="MBV4539250.1"/>
    <property type="molecule type" value="Genomic_DNA"/>
</dbReference>
<dbReference type="InterPro" id="IPR046644">
    <property type="entry name" value="DUF6756"/>
</dbReference>
<reference evidence="1" key="2">
    <citation type="submission" date="2020-07" db="EMBL/GenBank/DDBJ databases">
        <authorList>
            <person name="Lood C."/>
            <person name="Girard L."/>
        </authorList>
    </citation>
    <scope>NUCLEOTIDE SEQUENCE</scope>
    <source>
        <strain evidence="1">SWRI10</strain>
    </source>
</reference>
<name>A0A923G451_9PSED</name>